<accession>A0ABW0QBK4</accession>
<feature type="chain" id="PRO_5047146764" evidence="1">
    <location>
        <begin position="27"/>
        <end position="161"/>
    </location>
</feature>
<keyword evidence="1" id="KW-0732">Signal</keyword>
<feature type="signal peptide" evidence="1">
    <location>
        <begin position="1"/>
        <end position="26"/>
    </location>
</feature>
<feature type="domain" description="DUF4440" evidence="2">
    <location>
        <begin position="32"/>
        <end position="144"/>
    </location>
</feature>
<dbReference type="SUPFAM" id="SSF54427">
    <property type="entry name" value="NTF2-like"/>
    <property type="match status" value="1"/>
</dbReference>
<protein>
    <submittedName>
        <fullName evidence="3">Nuclear transport factor 2 family protein</fullName>
    </submittedName>
</protein>
<dbReference type="InterPro" id="IPR032710">
    <property type="entry name" value="NTF2-like_dom_sf"/>
</dbReference>
<sequence>MSAHLTRRRFGLLFAGALLVSGSAFGANEDDVRAVFDRFITAQNAHDVPAVRDLLLDSPSFLWITRGSPIWGREAALKRFEALYQGTWKLTPDNGGLKVIVLSDTAAQLFVPVMFNVGAPGQPAPDAPFLMNQTLVKTASGWRVTSILPIPLPPPNPAPVK</sequence>
<dbReference type="RefSeq" id="WP_068834230.1">
    <property type="nucleotide sequence ID" value="NZ_JBHSMX010000018.1"/>
</dbReference>
<keyword evidence="4" id="KW-1185">Reference proteome</keyword>
<evidence type="ECO:0000256" key="1">
    <source>
        <dbReference type="SAM" id="SignalP"/>
    </source>
</evidence>
<proteinExistence type="predicted"/>
<dbReference type="Proteomes" id="UP001596084">
    <property type="component" value="Unassembled WGS sequence"/>
</dbReference>
<dbReference type="Gene3D" id="3.10.450.50">
    <property type="match status" value="1"/>
</dbReference>
<organism evidence="3 4">
    <name type="scientific">Polaromonas jejuensis</name>
    <dbReference type="NCBI Taxonomy" id="457502"/>
    <lineage>
        <taxon>Bacteria</taxon>
        <taxon>Pseudomonadati</taxon>
        <taxon>Pseudomonadota</taxon>
        <taxon>Betaproteobacteria</taxon>
        <taxon>Burkholderiales</taxon>
        <taxon>Comamonadaceae</taxon>
        <taxon>Polaromonas</taxon>
    </lineage>
</organism>
<name>A0ABW0QBK4_9BURK</name>
<dbReference type="InterPro" id="IPR027843">
    <property type="entry name" value="DUF4440"/>
</dbReference>
<gene>
    <name evidence="3" type="ORF">ACFPP7_12055</name>
</gene>
<reference evidence="4" key="1">
    <citation type="journal article" date="2019" name="Int. J. Syst. Evol. Microbiol.">
        <title>The Global Catalogue of Microorganisms (GCM) 10K type strain sequencing project: providing services to taxonomists for standard genome sequencing and annotation.</title>
        <authorList>
            <consortium name="The Broad Institute Genomics Platform"/>
            <consortium name="The Broad Institute Genome Sequencing Center for Infectious Disease"/>
            <person name="Wu L."/>
            <person name="Ma J."/>
        </authorList>
    </citation>
    <scope>NUCLEOTIDE SEQUENCE [LARGE SCALE GENOMIC DNA]</scope>
    <source>
        <strain evidence="4">CGMCC 4.7277</strain>
    </source>
</reference>
<evidence type="ECO:0000313" key="4">
    <source>
        <dbReference type="Proteomes" id="UP001596084"/>
    </source>
</evidence>
<dbReference type="EMBL" id="JBHSMX010000018">
    <property type="protein sequence ID" value="MFC5521644.1"/>
    <property type="molecule type" value="Genomic_DNA"/>
</dbReference>
<evidence type="ECO:0000313" key="3">
    <source>
        <dbReference type="EMBL" id="MFC5521644.1"/>
    </source>
</evidence>
<dbReference type="Pfam" id="PF14534">
    <property type="entry name" value="DUF4440"/>
    <property type="match status" value="1"/>
</dbReference>
<comment type="caution">
    <text evidence="3">The sequence shown here is derived from an EMBL/GenBank/DDBJ whole genome shotgun (WGS) entry which is preliminary data.</text>
</comment>
<evidence type="ECO:0000259" key="2">
    <source>
        <dbReference type="Pfam" id="PF14534"/>
    </source>
</evidence>